<dbReference type="InterPro" id="IPR006264">
    <property type="entry name" value="EPSP_synthase"/>
</dbReference>
<dbReference type="InterPro" id="IPR023193">
    <property type="entry name" value="EPSP_synthase_CS"/>
</dbReference>
<evidence type="ECO:0000313" key="10">
    <source>
        <dbReference type="EMBL" id="HIZ03503.1"/>
    </source>
</evidence>
<feature type="binding site" evidence="8">
    <location>
        <position position="19"/>
    </location>
    <ligand>
        <name>3-phosphoshikimate</name>
        <dbReference type="ChEBI" id="CHEBI:145989"/>
    </ligand>
</feature>
<evidence type="ECO:0000256" key="6">
    <source>
        <dbReference type="ARBA" id="ARBA00023141"/>
    </source>
</evidence>
<feature type="active site" description="Proton acceptor" evidence="8">
    <location>
        <position position="302"/>
    </location>
</feature>
<dbReference type="SUPFAM" id="SSF55205">
    <property type="entry name" value="EPT/RTPC-like"/>
    <property type="match status" value="1"/>
</dbReference>
<comment type="catalytic activity">
    <reaction evidence="7">
        <text>3-phosphoshikimate + phosphoenolpyruvate = 5-O-(1-carboxyvinyl)-3-phosphoshikimate + phosphate</text>
        <dbReference type="Rhea" id="RHEA:21256"/>
        <dbReference type="ChEBI" id="CHEBI:43474"/>
        <dbReference type="ChEBI" id="CHEBI:57701"/>
        <dbReference type="ChEBI" id="CHEBI:58702"/>
        <dbReference type="ChEBI" id="CHEBI:145989"/>
        <dbReference type="EC" id="2.5.1.19"/>
    </reaction>
    <physiologicalReaction direction="left-to-right" evidence="7">
        <dbReference type="Rhea" id="RHEA:21257"/>
    </physiologicalReaction>
</comment>
<feature type="binding site" evidence="8">
    <location>
        <position position="329"/>
    </location>
    <ligand>
        <name>3-phosphoshikimate</name>
        <dbReference type="ChEBI" id="CHEBI:145989"/>
    </ligand>
</feature>
<dbReference type="GO" id="GO:0005737">
    <property type="term" value="C:cytoplasm"/>
    <property type="evidence" value="ECO:0007669"/>
    <property type="project" value="UniProtKB-SubCell"/>
</dbReference>
<comment type="caution">
    <text evidence="10">The sequence shown here is derived from an EMBL/GenBank/DDBJ whole genome shotgun (WGS) entry which is preliminary data.</text>
</comment>
<evidence type="ECO:0000256" key="2">
    <source>
        <dbReference type="ARBA" id="ARBA00009948"/>
    </source>
</evidence>
<feature type="binding site" evidence="8">
    <location>
        <position position="302"/>
    </location>
    <ligand>
        <name>3-phosphoshikimate</name>
        <dbReference type="ChEBI" id="CHEBI:145989"/>
    </ligand>
</feature>
<keyword evidence="3 8" id="KW-0963">Cytoplasm</keyword>
<feature type="binding site" evidence="8">
    <location>
        <position position="333"/>
    </location>
    <ligand>
        <name>phosphoenolpyruvate</name>
        <dbReference type="ChEBI" id="CHEBI:58702"/>
    </ligand>
</feature>
<comment type="pathway">
    <text evidence="1 8">Metabolic intermediate biosynthesis; chorismate biosynthesis; chorismate from D-erythrose 4-phosphate and phosphoenolpyruvate: step 6/7.</text>
</comment>
<dbReference type="Pfam" id="PF00275">
    <property type="entry name" value="EPSP_synthase"/>
    <property type="match status" value="1"/>
</dbReference>
<dbReference type="InterPro" id="IPR001986">
    <property type="entry name" value="Enolpyruvate_Tfrase_dom"/>
</dbReference>
<dbReference type="PROSITE" id="PS00885">
    <property type="entry name" value="EPSP_SYNTHASE_2"/>
    <property type="match status" value="1"/>
</dbReference>
<feature type="binding site" evidence="8">
    <location>
        <position position="20"/>
    </location>
    <ligand>
        <name>3-phosphoshikimate</name>
        <dbReference type="ChEBI" id="CHEBI:145989"/>
    </ligand>
</feature>
<dbReference type="PANTHER" id="PTHR21090:SF5">
    <property type="entry name" value="PENTAFUNCTIONAL AROM POLYPEPTIDE"/>
    <property type="match status" value="1"/>
</dbReference>
<dbReference type="AlphaFoldDB" id="A0A9D2CZ45"/>
<dbReference type="Gene3D" id="3.65.10.10">
    <property type="entry name" value="Enolpyruvate transferase domain"/>
    <property type="match status" value="2"/>
</dbReference>
<evidence type="ECO:0000256" key="3">
    <source>
        <dbReference type="ARBA" id="ARBA00022490"/>
    </source>
</evidence>
<name>A0A9D2CZ45_9FIRM</name>
<dbReference type="PANTHER" id="PTHR21090">
    <property type="entry name" value="AROM/DEHYDROQUINATE SYNTHASE"/>
    <property type="match status" value="1"/>
</dbReference>
<dbReference type="PIRSF" id="PIRSF000505">
    <property type="entry name" value="EPSPS"/>
    <property type="match status" value="1"/>
</dbReference>
<comment type="subcellular location">
    <subcellularLocation>
        <location evidence="8">Cytoplasm</location>
    </subcellularLocation>
</comment>
<comment type="caution">
    <text evidence="8">Lacks conserved residue(s) required for the propagation of feature annotation.</text>
</comment>
<dbReference type="Proteomes" id="UP000824132">
    <property type="component" value="Unassembled WGS sequence"/>
</dbReference>
<feature type="binding site" evidence="8">
    <location>
        <position position="19"/>
    </location>
    <ligand>
        <name>phosphoenolpyruvate</name>
        <dbReference type="ChEBI" id="CHEBI:58702"/>
    </ligand>
</feature>
<feature type="binding site" evidence="8">
    <location>
        <position position="157"/>
    </location>
    <ligand>
        <name>3-phosphoshikimate</name>
        <dbReference type="ChEBI" id="CHEBI:145989"/>
    </ligand>
</feature>
<evidence type="ECO:0000256" key="5">
    <source>
        <dbReference type="ARBA" id="ARBA00022679"/>
    </source>
</evidence>
<keyword evidence="6 8" id="KW-0057">Aromatic amino acid biosynthesis</keyword>
<keyword evidence="4 8" id="KW-0028">Amino-acid biosynthesis</keyword>
<feature type="binding site" evidence="8">
    <location>
        <position position="159"/>
    </location>
    <ligand>
        <name>3-phosphoshikimate</name>
        <dbReference type="ChEBI" id="CHEBI:145989"/>
    </ligand>
</feature>
<dbReference type="EC" id="2.5.1.19" evidence="8"/>
<dbReference type="GO" id="GO:0003866">
    <property type="term" value="F:3-phosphoshikimate 1-carboxyvinyltransferase activity"/>
    <property type="evidence" value="ECO:0007669"/>
    <property type="project" value="UniProtKB-UniRule"/>
</dbReference>
<comment type="subunit">
    <text evidence="8">Monomer.</text>
</comment>
<feature type="domain" description="Enolpyruvate transferase" evidence="9">
    <location>
        <begin position="5"/>
        <end position="408"/>
    </location>
</feature>
<evidence type="ECO:0000259" key="9">
    <source>
        <dbReference type="Pfam" id="PF00275"/>
    </source>
</evidence>
<evidence type="ECO:0000256" key="7">
    <source>
        <dbReference type="ARBA" id="ARBA00044633"/>
    </source>
</evidence>
<protein>
    <recommendedName>
        <fullName evidence="8">3-phosphoshikimate 1-carboxyvinyltransferase</fullName>
        <ecNumber evidence="8">2.5.1.19</ecNumber>
    </recommendedName>
    <alternativeName>
        <fullName evidence="8">5-enolpyruvylshikimate-3-phosphate synthase</fullName>
        <shortName evidence="8">EPSP synthase</shortName>
        <shortName evidence="8">EPSPS</shortName>
    </alternativeName>
</protein>
<evidence type="ECO:0000256" key="4">
    <source>
        <dbReference type="ARBA" id="ARBA00022605"/>
    </source>
</evidence>
<dbReference type="HAMAP" id="MF_00210">
    <property type="entry name" value="EPSP_synth"/>
    <property type="match status" value="1"/>
</dbReference>
<sequence length="411" mass="43246">MIISPRSDFAGEFAIPGDKSITHRAVMFNAMAEGEALVTNALLGEDCLSTASCMRALGAEVSVQDGAIRVKGAPLHDAECFCGNSGTTMRLLMGLIAGQRLNASLTGDASLSKRPMERVAKPLRLLGADIETTDGTAPVYVRSAKLSGREVDTATASAQVKSALLLAALGADGETFVHESVKTRDHTERMLAAMGADIRVIGNTVRVKKSALRAADVEVPGDISSAAYFMALGALLGETLCKNVGVNPTRTGILSVFDQMGVIYSLENERTVCGEPVADIRVKKSALKPIVLSKEIMPSLIDELPVIAVLCAYAEGESVITGAEELRIKESDRIKTTAEMLANFGGDVMAREDGFVIRGRKTLAGGSADSYLDHRIAMSAAVALAASEKGGEIKNAECVNISFPGFYGMLG</sequence>
<evidence type="ECO:0000313" key="11">
    <source>
        <dbReference type="Proteomes" id="UP000824132"/>
    </source>
</evidence>
<organism evidence="10 11">
    <name type="scientific">Candidatus Borkfalkia avistercoris</name>
    <dbReference type="NCBI Taxonomy" id="2838504"/>
    <lineage>
        <taxon>Bacteria</taxon>
        <taxon>Bacillati</taxon>
        <taxon>Bacillota</taxon>
        <taxon>Clostridia</taxon>
        <taxon>Christensenellales</taxon>
        <taxon>Christensenellaceae</taxon>
        <taxon>Candidatus Borkfalkia</taxon>
    </lineage>
</organism>
<dbReference type="GO" id="GO:0009073">
    <property type="term" value="P:aromatic amino acid family biosynthetic process"/>
    <property type="evidence" value="ECO:0007669"/>
    <property type="project" value="UniProtKB-KW"/>
</dbReference>
<dbReference type="FunFam" id="3.65.10.10:FF:000005">
    <property type="entry name" value="3-phosphoshikimate 1-carboxyvinyltransferase"/>
    <property type="match status" value="1"/>
</dbReference>
<dbReference type="CDD" id="cd01556">
    <property type="entry name" value="EPSP_synthase"/>
    <property type="match status" value="1"/>
</dbReference>
<evidence type="ECO:0000256" key="8">
    <source>
        <dbReference type="HAMAP-Rule" id="MF_00210"/>
    </source>
</evidence>
<feature type="binding site" evidence="8">
    <location>
        <position position="375"/>
    </location>
    <ligand>
        <name>phosphoenolpyruvate</name>
        <dbReference type="ChEBI" id="CHEBI:58702"/>
    </ligand>
</feature>
<dbReference type="GO" id="GO:0008652">
    <property type="term" value="P:amino acid biosynthetic process"/>
    <property type="evidence" value="ECO:0007669"/>
    <property type="project" value="UniProtKB-KW"/>
</dbReference>
<feature type="binding site" evidence="8">
    <location>
        <position position="86"/>
    </location>
    <ligand>
        <name>phosphoenolpyruvate</name>
        <dbReference type="ChEBI" id="CHEBI:58702"/>
    </ligand>
</feature>
<evidence type="ECO:0000256" key="1">
    <source>
        <dbReference type="ARBA" id="ARBA00004811"/>
    </source>
</evidence>
<feature type="binding site" evidence="8">
    <location>
        <position position="159"/>
    </location>
    <ligand>
        <name>phosphoenolpyruvate</name>
        <dbReference type="ChEBI" id="CHEBI:58702"/>
    </ligand>
</feature>
<feature type="binding site" evidence="8">
    <location>
        <position position="114"/>
    </location>
    <ligand>
        <name>phosphoenolpyruvate</name>
        <dbReference type="ChEBI" id="CHEBI:58702"/>
    </ligand>
</feature>
<reference evidence="10" key="1">
    <citation type="journal article" date="2021" name="PeerJ">
        <title>Extensive microbial diversity within the chicken gut microbiome revealed by metagenomics and culture.</title>
        <authorList>
            <person name="Gilroy R."/>
            <person name="Ravi A."/>
            <person name="Getino M."/>
            <person name="Pursley I."/>
            <person name="Horton D.L."/>
            <person name="Alikhan N.F."/>
            <person name="Baker D."/>
            <person name="Gharbi K."/>
            <person name="Hall N."/>
            <person name="Watson M."/>
            <person name="Adriaenssens E.M."/>
            <person name="Foster-Nyarko E."/>
            <person name="Jarju S."/>
            <person name="Secka A."/>
            <person name="Antonio M."/>
            <person name="Oren A."/>
            <person name="Chaudhuri R.R."/>
            <person name="La Ragione R."/>
            <person name="Hildebrand F."/>
            <person name="Pallen M.J."/>
        </authorList>
    </citation>
    <scope>NUCLEOTIDE SEQUENCE</scope>
    <source>
        <strain evidence="10">CHK187-5294</strain>
    </source>
</reference>
<comment type="function">
    <text evidence="8">Catalyzes the transfer of the enolpyruvyl moiety of phosphoenolpyruvate (PEP) to the 5-hydroxyl of shikimate-3-phosphate (S3P) to produce enolpyruvyl shikimate-3-phosphate and inorganic phosphate.</text>
</comment>
<reference evidence="10" key="2">
    <citation type="submission" date="2021-04" db="EMBL/GenBank/DDBJ databases">
        <authorList>
            <person name="Gilroy R."/>
        </authorList>
    </citation>
    <scope>NUCLEOTIDE SEQUENCE</scope>
    <source>
        <strain evidence="10">CHK187-5294</strain>
    </source>
</reference>
<proteinExistence type="inferred from homology"/>
<dbReference type="EMBL" id="DXCL01000026">
    <property type="protein sequence ID" value="HIZ03503.1"/>
    <property type="molecule type" value="Genomic_DNA"/>
</dbReference>
<keyword evidence="5 8" id="KW-0808">Transferase</keyword>
<feature type="binding site" evidence="8">
    <location>
        <position position="24"/>
    </location>
    <ligand>
        <name>3-phosphoshikimate</name>
        <dbReference type="ChEBI" id="CHEBI:145989"/>
    </ligand>
</feature>
<dbReference type="GO" id="GO:0009423">
    <property type="term" value="P:chorismate biosynthetic process"/>
    <property type="evidence" value="ECO:0007669"/>
    <property type="project" value="UniProtKB-UniRule"/>
</dbReference>
<dbReference type="InterPro" id="IPR013792">
    <property type="entry name" value="RNA3'P_cycl/enolpyr_Trfase_a/b"/>
</dbReference>
<dbReference type="InterPro" id="IPR036968">
    <property type="entry name" value="Enolpyruvate_Tfrase_sf"/>
</dbReference>
<dbReference type="NCBIfam" id="TIGR01356">
    <property type="entry name" value="aroA"/>
    <property type="match status" value="1"/>
</dbReference>
<comment type="similarity">
    <text evidence="2 8">Belongs to the EPSP synthase family.</text>
</comment>
<gene>
    <name evidence="8 10" type="primary">aroA</name>
    <name evidence="10" type="ORF">H9727_04385</name>
</gene>
<accession>A0A9D2CZ45</accession>